<accession>A0A1S6IV24</accession>
<dbReference type="STRING" id="1833852.B0537_05705"/>
<dbReference type="EMBL" id="CP019698">
    <property type="protein sequence ID" value="AQS58624.1"/>
    <property type="molecule type" value="Genomic_DNA"/>
</dbReference>
<dbReference type="Gene3D" id="1.10.287.950">
    <property type="entry name" value="Methyl-accepting chemotaxis protein"/>
    <property type="match status" value="1"/>
</dbReference>
<keyword evidence="5" id="KW-1185">Reference proteome</keyword>
<proteinExistence type="predicted"/>
<keyword evidence="1 2" id="KW-0807">Transducer</keyword>
<organism evidence="4 5">
    <name type="scientific">Desulforamulus ferrireducens</name>
    <dbReference type="NCBI Taxonomy" id="1833852"/>
    <lineage>
        <taxon>Bacteria</taxon>
        <taxon>Bacillati</taxon>
        <taxon>Bacillota</taxon>
        <taxon>Clostridia</taxon>
        <taxon>Eubacteriales</taxon>
        <taxon>Peptococcaceae</taxon>
        <taxon>Desulforamulus</taxon>
    </lineage>
</organism>
<dbReference type="PANTHER" id="PTHR32089:SF112">
    <property type="entry name" value="LYSOZYME-LIKE PROTEIN-RELATED"/>
    <property type="match status" value="1"/>
</dbReference>
<sequence length="191" mass="20550">MINSGQQLVAEVPKEAYGFSFKGIVSPVKNDQGEVIGTFNLGIDLSTQIELIQMAQQLATTFEQISSSTQELAAGAQELSLSQHELLSISKKAQDNLKQTDQILGLIKDVSAQTKLLGLNAAIEAARAGEAGRGFHVVAEEIRKLSDRTAKSVNEINEILTQINVHVSQVTEYVSKTQQISDGQAAASQEI</sequence>
<dbReference type="KEGG" id="dfg:B0537_05705"/>
<dbReference type="GO" id="GO:0007165">
    <property type="term" value="P:signal transduction"/>
    <property type="evidence" value="ECO:0007669"/>
    <property type="project" value="UniProtKB-KW"/>
</dbReference>
<evidence type="ECO:0000256" key="2">
    <source>
        <dbReference type="PROSITE-ProRule" id="PRU00284"/>
    </source>
</evidence>
<evidence type="ECO:0000313" key="4">
    <source>
        <dbReference type="EMBL" id="AQS58624.1"/>
    </source>
</evidence>
<dbReference type="Pfam" id="PF00015">
    <property type="entry name" value="MCPsignal"/>
    <property type="match status" value="1"/>
</dbReference>
<protein>
    <recommendedName>
        <fullName evidence="3">Methyl-accepting transducer domain-containing protein</fullName>
    </recommendedName>
</protein>
<evidence type="ECO:0000256" key="1">
    <source>
        <dbReference type="ARBA" id="ARBA00023224"/>
    </source>
</evidence>
<evidence type="ECO:0000313" key="5">
    <source>
        <dbReference type="Proteomes" id="UP000189464"/>
    </source>
</evidence>
<name>A0A1S6IV24_9FIRM</name>
<dbReference type="InterPro" id="IPR004089">
    <property type="entry name" value="MCPsignal_dom"/>
</dbReference>
<dbReference type="PANTHER" id="PTHR32089">
    <property type="entry name" value="METHYL-ACCEPTING CHEMOTAXIS PROTEIN MCPB"/>
    <property type="match status" value="1"/>
</dbReference>
<dbReference type="AlphaFoldDB" id="A0A1S6IV24"/>
<gene>
    <name evidence="4" type="ORF">B0537_05705</name>
</gene>
<feature type="domain" description="Methyl-accepting transducer" evidence="3">
    <location>
        <begin position="50"/>
        <end position="191"/>
    </location>
</feature>
<dbReference type="Proteomes" id="UP000189464">
    <property type="component" value="Chromosome"/>
</dbReference>
<dbReference type="SUPFAM" id="SSF58104">
    <property type="entry name" value="Methyl-accepting chemotaxis protein (MCP) signaling domain"/>
    <property type="match status" value="1"/>
</dbReference>
<reference evidence="4 5" key="1">
    <citation type="journal article" date="2016" name="Int. J. Syst. Evol. Microbiol.">
        <title>Desulfotomaculum ferrireducens sp. nov., a moderately thermophilic sulfate-reducing and dissimilatory Fe(III)-reducing bacterium isolated from compost.</title>
        <authorList>
            <person name="Yang G."/>
            <person name="Guo J."/>
            <person name="Zhuang L."/>
            <person name="Yuan Y."/>
            <person name="Zhou S."/>
        </authorList>
    </citation>
    <scope>NUCLEOTIDE SEQUENCE [LARGE SCALE GENOMIC DNA]</scope>
    <source>
        <strain evidence="4 5">GSS09</strain>
    </source>
</reference>
<dbReference type="GO" id="GO:0016020">
    <property type="term" value="C:membrane"/>
    <property type="evidence" value="ECO:0007669"/>
    <property type="project" value="InterPro"/>
</dbReference>
<evidence type="ECO:0000259" key="3">
    <source>
        <dbReference type="PROSITE" id="PS50111"/>
    </source>
</evidence>
<dbReference type="PROSITE" id="PS50111">
    <property type="entry name" value="CHEMOTAXIS_TRANSDUC_2"/>
    <property type="match status" value="1"/>
</dbReference>
<dbReference type="RefSeq" id="WP_077713576.1">
    <property type="nucleotide sequence ID" value="NZ_CP019698.1"/>
</dbReference>